<accession>A0A836MNG3</accession>
<dbReference type="EMBL" id="JFZV01000011">
    <property type="protein sequence ID" value="KDN14118.1"/>
    <property type="molecule type" value="Genomic_DNA"/>
</dbReference>
<reference evidence="1 2" key="1">
    <citation type="submission" date="2014-03" db="EMBL/GenBank/DDBJ databases">
        <title>The genomes of two eusocial bee gut symbionts.</title>
        <authorList>
            <person name="Kwong W.K."/>
            <person name="Engel P."/>
            <person name="Koch H."/>
            <person name="Moran N.A."/>
        </authorList>
    </citation>
    <scope>NUCLEOTIDE SEQUENCE [LARGE SCALE GENOMIC DNA]</scope>
    <source>
        <strain evidence="2">wkB29</strain>
    </source>
</reference>
<organism evidence="1 2">
    <name type="scientific">Snodgrassella communis</name>
    <dbReference type="NCBI Taxonomy" id="2946699"/>
    <lineage>
        <taxon>Bacteria</taxon>
        <taxon>Pseudomonadati</taxon>
        <taxon>Pseudomonadota</taxon>
        <taxon>Betaproteobacteria</taxon>
        <taxon>Neisseriales</taxon>
        <taxon>Neisseriaceae</taxon>
        <taxon>Snodgrassella</taxon>
    </lineage>
</organism>
<evidence type="ECO:0000313" key="1">
    <source>
        <dbReference type="EMBL" id="KDN14118.1"/>
    </source>
</evidence>
<dbReference type="Proteomes" id="UP000027170">
    <property type="component" value="Unassembled WGS sequence"/>
</dbReference>
<comment type="caution">
    <text evidence="1">The sequence shown here is derived from an EMBL/GenBank/DDBJ whole genome shotgun (WGS) entry which is preliminary data.</text>
</comment>
<name>A0A836MNG3_9NEIS</name>
<keyword evidence="2" id="KW-1185">Reference proteome</keyword>
<proteinExistence type="predicted"/>
<protein>
    <submittedName>
        <fullName evidence="1">Uncharacterized protein</fullName>
    </submittedName>
</protein>
<evidence type="ECO:0000313" key="2">
    <source>
        <dbReference type="Proteomes" id="UP000027170"/>
    </source>
</evidence>
<gene>
    <name evidence="1" type="ORF">SALWKB29_1908</name>
</gene>
<sequence>MYFDYSVANMLLHLYGKDTIFCKGSYLSKSEKPDKHKLQGT</sequence>
<dbReference type="AlphaFoldDB" id="A0A836MNG3"/>